<keyword evidence="6 14" id="KW-0964">Secreted</keyword>
<evidence type="ECO:0000259" key="15">
    <source>
        <dbReference type="SMART" id="SM00835"/>
    </source>
</evidence>
<keyword evidence="5 14" id="KW-0052">Apoplast</keyword>
<keyword evidence="10 11" id="KW-0464">Manganese</keyword>
<name>A0AAQ3JQ25_9LILI</name>
<dbReference type="PANTHER" id="PTHR31238">
    <property type="entry name" value="GERMIN-LIKE PROTEIN SUBFAMILY 3 MEMBER 3"/>
    <property type="match status" value="1"/>
</dbReference>
<evidence type="ECO:0000256" key="4">
    <source>
        <dbReference type="ARBA" id="ARBA00011268"/>
    </source>
</evidence>
<dbReference type="InterPro" id="IPR006045">
    <property type="entry name" value="Cupin_1"/>
</dbReference>
<protein>
    <recommendedName>
        <fullName evidence="14">Germin-like protein</fullName>
    </recommendedName>
</protein>
<keyword evidence="9 13" id="KW-1015">Disulfide bond</keyword>
<dbReference type="InterPro" id="IPR001929">
    <property type="entry name" value="Germin"/>
</dbReference>
<dbReference type="PRINTS" id="PR00325">
    <property type="entry name" value="GERMIN"/>
</dbReference>
<evidence type="ECO:0000256" key="11">
    <source>
        <dbReference type="PIRSR" id="PIRSR601929-1"/>
    </source>
</evidence>
<evidence type="ECO:0000256" key="6">
    <source>
        <dbReference type="ARBA" id="ARBA00022525"/>
    </source>
</evidence>
<dbReference type="FunFam" id="2.60.120.10:FF:000025">
    <property type="entry name" value="germin-like protein subfamily 2 member 1"/>
    <property type="match status" value="1"/>
</dbReference>
<dbReference type="InterPro" id="IPR011051">
    <property type="entry name" value="RmlC_Cupin_sf"/>
</dbReference>
<evidence type="ECO:0000256" key="14">
    <source>
        <dbReference type="RuleBase" id="RU366015"/>
    </source>
</evidence>
<accession>A0AAQ3JQ25</accession>
<evidence type="ECO:0000256" key="2">
    <source>
        <dbReference type="ARBA" id="ARBA00004271"/>
    </source>
</evidence>
<evidence type="ECO:0000256" key="9">
    <source>
        <dbReference type="ARBA" id="ARBA00023157"/>
    </source>
</evidence>
<evidence type="ECO:0000256" key="8">
    <source>
        <dbReference type="ARBA" id="ARBA00022729"/>
    </source>
</evidence>
<organism evidence="16 17">
    <name type="scientific">Canna indica</name>
    <name type="common">Indian-shot</name>
    <dbReference type="NCBI Taxonomy" id="4628"/>
    <lineage>
        <taxon>Eukaryota</taxon>
        <taxon>Viridiplantae</taxon>
        <taxon>Streptophyta</taxon>
        <taxon>Embryophyta</taxon>
        <taxon>Tracheophyta</taxon>
        <taxon>Spermatophyta</taxon>
        <taxon>Magnoliopsida</taxon>
        <taxon>Liliopsida</taxon>
        <taxon>Zingiberales</taxon>
        <taxon>Cannaceae</taxon>
        <taxon>Canna</taxon>
    </lineage>
</organism>
<dbReference type="AlphaFoldDB" id="A0AAQ3JQ25"/>
<dbReference type="CDD" id="cd02241">
    <property type="entry name" value="cupin_OxOx"/>
    <property type="match status" value="1"/>
</dbReference>
<dbReference type="GO" id="GO:0030145">
    <property type="term" value="F:manganese ion binding"/>
    <property type="evidence" value="ECO:0007669"/>
    <property type="project" value="UniProtKB-UniRule"/>
</dbReference>
<keyword evidence="8 14" id="KW-0732">Signal</keyword>
<evidence type="ECO:0000256" key="13">
    <source>
        <dbReference type="PIRSR" id="PIRSR601929-3"/>
    </source>
</evidence>
<dbReference type="Proteomes" id="UP001327560">
    <property type="component" value="Chromosome 1"/>
</dbReference>
<evidence type="ECO:0000256" key="5">
    <source>
        <dbReference type="ARBA" id="ARBA00022523"/>
    </source>
</evidence>
<reference evidence="16 17" key="1">
    <citation type="submission" date="2023-10" db="EMBL/GenBank/DDBJ databases">
        <title>Chromosome-scale genome assembly provides insights into flower coloration mechanisms of Canna indica.</title>
        <authorList>
            <person name="Li C."/>
        </authorList>
    </citation>
    <scope>NUCLEOTIDE SEQUENCE [LARGE SCALE GENOMIC DNA]</scope>
    <source>
        <tissue evidence="16">Flower</tissue>
    </source>
</reference>
<comment type="similarity">
    <text evidence="3 14">Belongs to the germin family.</text>
</comment>
<evidence type="ECO:0000256" key="3">
    <source>
        <dbReference type="ARBA" id="ARBA00007456"/>
    </source>
</evidence>
<evidence type="ECO:0000256" key="12">
    <source>
        <dbReference type="PIRSR" id="PIRSR601929-2"/>
    </source>
</evidence>
<dbReference type="EMBL" id="CP136890">
    <property type="protein sequence ID" value="WOK93223.1"/>
    <property type="molecule type" value="Genomic_DNA"/>
</dbReference>
<feature type="disulfide bond" evidence="13">
    <location>
        <begin position="32"/>
        <end position="51"/>
    </location>
</feature>
<dbReference type="GO" id="GO:2000280">
    <property type="term" value="P:regulation of root development"/>
    <property type="evidence" value="ECO:0007669"/>
    <property type="project" value="UniProtKB-ARBA"/>
</dbReference>
<feature type="binding site" evidence="11">
    <location>
        <position position="122"/>
    </location>
    <ligand>
        <name>oxalate</name>
        <dbReference type="ChEBI" id="CHEBI:30623"/>
    </ligand>
</feature>
<evidence type="ECO:0000313" key="16">
    <source>
        <dbReference type="EMBL" id="WOK93223.1"/>
    </source>
</evidence>
<dbReference type="GO" id="GO:0009506">
    <property type="term" value="C:plasmodesma"/>
    <property type="evidence" value="ECO:0007669"/>
    <property type="project" value="UniProtKB-ARBA"/>
</dbReference>
<feature type="domain" description="Cupin type-1" evidence="15">
    <location>
        <begin position="65"/>
        <end position="216"/>
    </location>
</feature>
<dbReference type="Pfam" id="PF00190">
    <property type="entry name" value="Cupin_1"/>
    <property type="match status" value="1"/>
</dbReference>
<dbReference type="SUPFAM" id="SSF51182">
    <property type="entry name" value="RmlC-like cupins"/>
    <property type="match status" value="1"/>
</dbReference>
<feature type="binding site" evidence="12">
    <location>
        <position position="161"/>
    </location>
    <ligand>
        <name>Mn(2+)</name>
        <dbReference type="ChEBI" id="CHEBI:29035"/>
    </ligand>
</feature>
<evidence type="ECO:0000256" key="7">
    <source>
        <dbReference type="ARBA" id="ARBA00022723"/>
    </source>
</evidence>
<feature type="signal peptide" evidence="14">
    <location>
        <begin position="1"/>
        <end position="23"/>
    </location>
</feature>
<dbReference type="SMART" id="SM00835">
    <property type="entry name" value="Cupin_1"/>
    <property type="match status" value="1"/>
</dbReference>
<dbReference type="GO" id="GO:0010497">
    <property type="term" value="P:plasmodesmata-mediated intercellular transport"/>
    <property type="evidence" value="ECO:0007669"/>
    <property type="project" value="UniProtKB-ARBA"/>
</dbReference>
<keyword evidence="17" id="KW-1185">Reference proteome</keyword>
<feature type="binding site" evidence="11">
    <location>
        <position position="117"/>
    </location>
    <ligand>
        <name>oxalate</name>
        <dbReference type="ChEBI" id="CHEBI:30623"/>
    </ligand>
</feature>
<evidence type="ECO:0000256" key="1">
    <source>
        <dbReference type="ARBA" id="ARBA00003629"/>
    </source>
</evidence>
<dbReference type="Gene3D" id="2.60.120.10">
    <property type="entry name" value="Jelly Rolls"/>
    <property type="match status" value="1"/>
</dbReference>
<feature type="binding site" evidence="12">
    <location>
        <position position="117"/>
    </location>
    <ligand>
        <name>Mn(2+)</name>
        <dbReference type="ChEBI" id="CHEBI:29035"/>
    </ligand>
</feature>
<feature type="binding site" evidence="12">
    <location>
        <position position="115"/>
    </location>
    <ligand>
        <name>Mn(2+)</name>
        <dbReference type="ChEBI" id="CHEBI:29035"/>
    </ligand>
</feature>
<feature type="chain" id="PRO_5042669268" description="Germin-like protein" evidence="14">
    <location>
        <begin position="24"/>
        <end position="224"/>
    </location>
</feature>
<gene>
    <name evidence="16" type="ORF">Cni_G01918</name>
</gene>
<proteinExistence type="inferred from homology"/>
<dbReference type="InterPro" id="IPR014710">
    <property type="entry name" value="RmlC-like_jellyroll"/>
</dbReference>
<sequence length="224" mass="23659">MRITCCQALLLLLPLLLFFPSTADPDLLLDFCVADTSATAQSNVHLNGHPCIDPASATSAHFATSALSKPPPSASASLFGFAVTTTNATTLPGGNAQGLAMSRADIAAGGLVPPHAHPRASESALLLQGELLVGFVDTSYRLYTQQLRPGDAFVFPRGLVHFLYNIDVATPAVVLSGFNSQNPGVQLAPIALFRTEPRFPDEVLKKAFKISGQDVQRIHKNLGG</sequence>
<keyword evidence="7 11" id="KW-0479">Metal-binding</keyword>
<comment type="subcellular location">
    <subcellularLocation>
        <location evidence="2 14">Secreted</location>
        <location evidence="2 14">Extracellular space</location>
        <location evidence="2 14">Apoplast</location>
    </subcellularLocation>
</comment>
<evidence type="ECO:0000256" key="10">
    <source>
        <dbReference type="ARBA" id="ARBA00023211"/>
    </source>
</evidence>
<evidence type="ECO:0000313" key="17">
    <source>
        <dbReference type="Proteomes" id="UP001327560"/>
    </source>
</evidence>
<comment type="function">
    <text evidence="1">May play a role in plant defense. Probably has no oxalate oxidase activity even if the active site is conserved.</text>
</comment>
<dbReference type="GO" id="GO:0048046">
    <property type="term" value="C:apoplast"/>
    <property type="evidence" value="ECO:0007669"/>
    <property type="project" value="UniProtKB-SubCell"/>
</dbReference>
<feature type="binding site" evidence="12">
    <location>
        <position position="122"/>
    </location>
    <ligand>
        <name>Mn(2+)</name>
        <dbReference type="ChEBI" id="CHEBI:29035"/>
    </ligand>
</feature>
<comment type="subunit">
    <text evidence="4">Oligomer (believed to be a pentamer but probably hexamer).</text>
</comment>